<dbReference type="HOGENOM" id="CLU_1458660_0_0_9"/>
<dbReference type="STRING" id="1042163.BRLA_c022670"/>
<reference evidence="1 2" key="1">
    <citation type="journal article" date="2011" name="J. Bacteriol.">
        <title>Genome sequence of Brevibacillus laterosporus LMG 15441, a pathogen of invertebrates.</title>
        <authorList>
            <person name="Djukic M."/>
            <person name="Poehlein A."/>
            <person name="Thurmer A."/>
            <person name="Daniel R."/>
        </authorList>
    </citation>
    <scope>NUCLEOTIDE SEQUENCE [LARGE SCALE GENOMIC DNA]</scope>
    <source>
        <strain evidence="1 2">LMG 15441</strain>
    </source>
</reference>
<evidence type="ECO:0000313" key="1">
    <source>
        <dbReference type="EMBL" id="AIG26588.1"/>
    </source>
</evidence>
<dbReference type="AlphaFoldDB" id="A0A075R605"/>
<gene>
    <name evidence="1" type="ORF">BRLA_c022670</name>
</gene>
<name>A0A075R605_BRELA</name>
<proteinExistence type="predicted"/>
<keyword evidence="2" id="KW-1185">Reference proteome</keyword>
<dbReference type="KEGG" id="blr:BRLA_c022670"/>
<protein>
    <submittedName>
        <fullName evidence="1">Uncharacterized protein</fullName>
    </submittedName>
</protein>
<sequence length="185" mass="21303">MKLRYSSVTDSITSTSRSIEYMGDKFVLVTITIDAPTPEKSYFFKGGFQWRLYDKAEPLIASLDIRDDIDVSNGIFTEIRFFISEPFIQKSVRMLNQEKIQGVPILGLDCKETNDGYYHEQMGNYTFYLIDNFLYCLFGDIEVATVIQINEEFGCLLDCQKELSGFFISNLSDQEIKVFHNANLV</sequence>
<accession>A0A075R605</accession>
<organism evidence="1 2">
    <name type="scientific">Brevibacillus laterosporus LMG 15441</name>
    <dbReference type="NCBI Taxonomy" id="1042163"/>
    <lineage>
        <taxon>Bacteria</taxon>
        <taxon>Bacillati</taxon>
        <taxon>Bacillota</taxon>
        <taxon>Bacilli</taxon>
        <taxon>Bacillales</taxon>
        <taxon>Paenibacillaceae</taxon>
        <taxon>Brevibacillus</taxon>
    </lineage>
</organism>
<dbReference type="Proteomes" id="UP000005850">
    <property type="component" value="Chromosome"/>
</dbReference>
<evidence type="ECO:0000313" key="2">
    <source>
        <dbReference type="Proteomes" id="UP000005850"/>
    </source>
</evidence>
<dbReference type="EMBL" id="CP007806">
    <property type="protein sequence ID" value="AIG26588.1"/>
    <property type="molecule type" value="Genomic_DNA"/>
</dbReference>
<dbReference type="RefSeq" id="WP_003337459.1">
    <property type="nucleotide sequence ID" value="NZ_CP007806.1"/>
</dbReference>